<evidence type="ECO:0000313" key="2">
    <source>
        <dbReference type="Proteomes" id="UP000627446"/>
    </source>
</evidence>
<comment type="caution">
    <text evidence="1">The sequence shown here is derived from an EMBL/GenBank/DDBJ whole genome shotgun (WGS) entry which is preliminary data.</text>
</comment>
<dbReference type="EMBL" id="JACOFZ010000006">
    <property type="protein sequence ID" value="MBC3882680.1"/>
    <property type="molecule type" value="Genomic_DNA"/>
</dbReference>
<proteinExistence type="predicted"/>
<organism evidence="1 2">
    <name type="scientific">Undibacterium nitidum</name>
    <dbReference type="NCBI Taxonomy" id="2762298"/>
    <lineage>
        <taxon>Bacteria</taxon>
        <taxon>Pseudomonadati</taxon>
        <taxon>Pseudomonadota</taxon>
        <taxon>Betaproteobacteria</taxon>
        <taxon>Burkholderiales</taxon>
        <taxon>Oxalobacteraceae</taxon>
        <taxon>Undibacterium</taxon>
    </lineage>
</organism>
<accession>A0A923HSU4</accession>
<dbReference type="Proteomes" id="UP000627446">
    <property type="component" value="Unassembled WGS sequence"/>
</dbReference>
<protein>
    <submittedName>
        <fullName evidence="1">Uncharacterized protein</fullName>
    </submittedName>
</protein>
<dbReference type="AlphaFoldDB" id="A0A923HSU4"/>
<sequence length="423" mass="47072">MEKKRIAEFAFDIQSGLGRTDAPEFDKLRTAGMAASLAVHIRGLGEIDYEVLRKVCDFYFDIPSYALKPVIDILVDIDFIDIIGTSHKITKIIPKVPHFGDLYSTLGNHHSLNDLNEHEQAALHILGELQTQPQNVDRLFGTSGIDAEVFNRCVSIGETNGLVRSHRVRGKTILTSPIYFADSLSEFADLAAASGSSDIGKALDVIKRNQGWPLSVALKQQEIGGVKLTNDVSNMIHKLAQEGILKPPSIKFSTKQESFLFTPKPGAIRMDAANRDIYERAMAIVASVRKGQLLADVTPIKWPLSILRALRDVGFLKSNSDAFSQYQNLVGLRVGYLLEISSGRWQFHMRKDPENQAALDLAIKLLESGDLAGMELNQDARIALSKDEKYIQSVVASAELRKREQQVTDQKAAYEFEQLMLKY</sequence>
<dbReference type="RefSeq" id="WP_186917293.1">
    <property type="nucleotide sequence ID" value="NZ_JACOFZ010000006.1"/>
</dbReference>
<keyword evidence="2" id="KW-1185">Reference proteome</keyword>
<name>A0A923HSU4_9BURK</name>
<evidence type="ECO:0000313" key="1">
    <source>
        <dbReference type="EMBL" id="MBC3882680.1"/>
    </source>
</evidence>
<gene>
    <name evidence="1" type="ORF">H8K36_14925</name>
</gene>
<reference evidence="1" key="1">
    <citation type="submission" date="2020-08" db="EMBL/GenBank/DDBJ databases">
        <title>Novel species isolated from subtropical streams in China.</title>
        <authorList>
            <person name="Lu H."/>
        </authorList>
    </citation>
    <scope>NUCLEOTIDE SEQUENCE</scope>
    <source>
        <strain evidence="1">LX22W</strain>
    </source>
</reference>